<evidence type="ECO:0000256" key="1">
    <source>
        <dbReference type="ARBA" id="ARBA00004606"/>
    </source>
</evidence>
<dbReference type="NCBIfam" id="TIGR00756">
    <property type="entry name" value="PPR"/>
    <property type="match status" value="9"/>
</dbReference>
<comment type="caution">
    <text evidence="8">The sequence shown here is derived from an EMBL/GenBank/DDBJ whole genome shotgun (WGS) entry which is preliminary data.</text>
</comment>
<dbReference type="AlphaFoldDB" id="A0AAV8SD11"/>
<feature type="repeat" description="PPR" evidence="7">
    <location>
        <begin position="293"/>
        <end position="327"/>
    </location>
</feature>
<protein>
    <submittedName>
        <fullName evidence="8">Uncharacterized protein</fullName>
    </submittedName>
</protein>
<dbReference type="PANTHER" id="PTHR45719">
    <property type="entry name" value="GLYCOSYLTRANSFERASE"/>
    <property type="match status" value="1"/>
</dbReference>
<dbReference type="Pfam" id="PF01535">
    <property type="entry name" value="PPR"/>
    <property type="match status" value="4"/>
</dbReference>
<organism evidence="8 9">
    <name type="scientific">Erythroxylum novogranatense</name>
    <dbReference type="NCBI Taxonomy" id="1862640"/>
    <lineage>
        <taxon>Eukaryota</taxon>
        <taxon>Viridiplantae</taxon>
        <taxon>Streptophyta</taxon>
        <taxon>Embryophyta</taxon>
        <taxon>Tracheophyta</taxon>
        <taxon>Spermatophyta</taxon>
        <taxon>Magnoliopsida</taxon>
        <taxon>eudicotyledons</taxon>
        <taxon>Gunneridae</taxon>
        <taxon>Pentapetalae</taxon>
        <taxon>rosids</taxon>
        <taxon>fabids</taxon>
        <taxon>Malpighiales</taxon>
        <taxon>Erythroxylaceae</taxon>
        <taxon>Erythroxylum</taxon>
    </lineage>
</organism>
<dbReference type="PROSITE" id="PS51375">
    <property type="entry name" value="PPR"/>
    <property type="match status" value="11"/>
</dbReference>
<reference evidence="8 9" key="1">
    <citation type="submission" date="2021-09" db="EMBL/GenBank/DDBJ databases">
        <title>Genomic insights and catalytic innovation underlie evolution of tropane alkaloids biosynthesis.</title>
        <authorList>
            <person name="Wang Y.-J."/>
            <person name="Tian T."/>
            <person name="Huang J.-P."/>
            <person name="Huang S.-X."/>
        </authorList>
    </citation>
    <scope>NUCLEOTIDE SEQUENCE [LARGE SCALE GENOMIC DNA]</scope>
    <source>
        <strain evidence="8">KIB-2018</strain>
        <tissue evidence="8">Leaf</tissue>
    </source>
</reference>
<feature type="repeat" description="PPR" evidence="7">
    <location>
        <begin position="433"/>
        <end position="467"/>
    </location>
</feature>
<dbReference type="FunFam" id="1.25.40.10:FF:000777">
    <property type="entry name" value="pentatricopeptide repeat-containing protein At5g39980, chloroplastic"/>
    <property type="match status" value="1"/>
</dbReference>
<feature type="repeat" description="PPR" evidence="7">
    <location>
        <begin position="398"/>
        <end position="432"/>
    </location>
</feature>
<evidence type="ECO:0000256" key="7">
    <source>
        <dbReference type="PROSITE-ProRule" id="PRU00708"/>
    </source>
</evidence>
<dbReference type="InterPro" id="IPR044610">
    <property type="entry name" value="GLCAT14A/B/C"/>
</dbReference>
<feature type="repeat" description="PPR" evidence="7">
    <location>
        <begin position="363"/>
        <end position="397"/>
    </location>
</feature>
<feature type="repeat" description="PPR" evidence="7">
    <location>
        <begin position="258"/>
        <end position="292"/>
    </location>
</feature>
<keyword evidence="2" id="KW-0328">Glycosyltransferase</keyword>
<keyword evidence="3" id="KW-0808">Transferase</keyword>
<dbReference type="GO" id="GO:0016020">
    <property type="term" value="C:membrane"/>
    <property type="evidence" value="ECO:0007669"/>
    <property type="project" value="UniProtKB-SubCell"/>
</dbReference>
<proteinExistence type="predicted"/>
<sequence length="1078" mass="123707">MPTSRVSTTSMQTLDSKLFPILALPILPLSNYQIYISVPSITQSTKPRTHSQLLLALKKDVWTRNQTHKTALSQPKKGTQEPVFIDHSVDMDELSASISQTRNEHELHCLLSPYKDRQLSIRFMVSLMSREHDWQRSLALLDWVNEIARYTPSVFAYNVVLRNVLRAKRWELAHGLFVEMRERALAPDRYTYSTLITHFGKAGMFDSSLFWLQQMEQDRVSGDLVLYSNLIELARKLRDYSKAISIFMRLKRSGITPDLVAYNSMINVFGKARYFREARLLIKEMRDIGVTPDTVSYSTLLSVFVENGKFVEALSVFSEMNEVKCPLDLTTCNIMIDVYGQLDMSKEADRLFWSMRKMGIEPNVVSYNTLLRVYGEAELFGEAIHLFRLMQRKDIDQNVVTYNTMIKIYGKSLEHEKATNLVQEMQKRGIEPNAITYSTIISIWEKAGKLDRAAMLFQKLRISGVKIDEVLYQTMIVAYERAGLVGHAKRLLHELKRPVNINRETAIRILARAGRIEEATWVFRQAFDAGDVKDISVFGCMIDLFSRNKKHANAIEVFEKMRGAGYFPDSDVITLVLNAYGKLRDFEKADALYREMQEEGCVFPDEVHFQMLSLYGAKQDFSMIESLFERLDSDPNMNKKELYLVVASFMKRLKSYYMHLRHQQTNERRRWIFPLAIGSVVSLFLLFLTTLTSSDGSPFVPFSRSFSVLGSKFVETKLHPIPVSTLPPPPRFAFLISGSTGDGNMLKRTLMALYHPRNQYVVHLDRASSTEERLDLGEFVKHHPVFVKFGNVKMIAKANLVTYRGPTMVANTLHAAAILLKESGDWDWFINLSASDYPLVTQDDLLHTFLHLPRDLNFIDHTSNIGWKEFQRAKPIIIDPGLYMTKKADVFWVTQRRSVPTAFKLFTGSAWMLLSRPFIDYTIWGWDNLPRTVLMYYANFLSSPEGYFHTVICSAQEFRNTTVNSDLHFISWDNPPKQHPHFLNLSDMQKMIDSNAPFARKFHQDDPVLDKIDSELLSRGPGMLTPGGWCIGSRENGTDPCSTIGDISILRPGPGEKRLGTLISSLLSNENFRPRQCK</sequence>
<evidence type="ECO:0000313" key="9">
    <source>
        <dbReference type="Proteomes" id="UP001159364"/>
    </source>
</evidence>
<evidence type="ECO:0000256" key="2">
    <source>
        <dbReference type="ARBA" id="ARBA00022676"/>
    </source>
</evidence>
<dbReference type="Pfam" id="PF13041">
    <property type="entry name" value="PPR_2"/>
    <property type="match status" value="4"/>
</dbReference>
<feature type="repeat" description="PPR" evidence="7">
    <location>
        <begin position="153"/>
        <end position="187"/>
    </location>
</feature>
<keyword evidence="6" id="KW-0325">Glycoprotein</keyword>
<dbReference type="Proteomes" id="UP001159364">
    <property type="component" value="Linkage Group LG11"/>
</dbReference>
<dbReference type="Pfam" id="PF02485">
    <property type="entry name" value="Branch"/>
    <property type="match status" value="1"/>
</dbReference>
<feature type="repeat" description="PPR" evidence="7">
    <location>
        <begin position="569"/>
        <end position="603"/>
    </location>
</feature>
<feature type="repeat" description="PPR" evidence="7">
    <location>
        <begin position="223"/>
        <end position="257"/>
    </location>
</feature>
<dbReference type="PANTHER" id="PTHR45719:SF3">
    <property type="entry name" value="BETA-GLUCURONOSYLTRANSFERASE GLCAT14A"/>
    <property type="match status" value="1"/>
</dbReference>
<feature type="repeat" description="PPR" evidence="7">
    <location>
        <begin position="328"/>
        <end position="362"/>
    </location>
</feature>
<gene>
    <name evidence="8" type="ORF">K2173_013988</name>
</gene>
<feature type="repeat" description="PPR" evidence="7">
    <location>
        <begin position="188"/>
        <end position="222"/>
    </location>
</feature>
<keyword evidence="4" id="KW-0677">Repeat</keyword>
<dbReference type="InterPro" id="IPR002885">
    <property type="entry name" value="PPR_rpt"/>
</dbReference>
<keyword evidence="5" id="KW-0472">Membrane</keyword>
<dbReference type="InterPro" id="IPR011990">
    <property type="entry name" value="TPR-like_helical_dom_sf"/>
</dbReference>
<evidence type="ECO:0000256" key="6">
    <source>
        <dbReference type="ARBA" id="ARBA00023180"/>
    </source>
</evidence>
<accession>A0AAV8SD11</accession>
<evidence type="ECO:0000256" key="5">
    <source>
        <dbReference type="ARBA" id="ARBA00023136"/>
    </source>
</evidence>
<dbReference type="InterPro" id="IPR003406">
    <property type="entry name" value="Glyco_trans_14"/>
</dbReference>
<feature type="repeat" description="PPR" evidence="7">
    <location>
        <begin position="534"/>
        <end position="568"/>
    </location>
</feature>
<name>A0AAV8SD11_9ROSI</name>
<comment type="subcellular location">
    <subcellularLocation>
        <location evidence="1">Membrane</location>
        <topology evidence="1">Single-pass type II membrane protein</topology>
    </subcellularLocation>
</comment>
<dbReference type="EMBL" id="JAIWQS010000011">
    <property type="protein sequence ID" value="KAJ8750073.1"/>
    <property type="molecule type" value="Genomic_DNA"/>
</dbReference>
<evidence type="ECO:0000313" key="8">
    <source>
        <dbReference type="EMBL" id="KAJ8750073.1"/>
    </source>
</evidence>
<dbReference type="FunFam" id="1.25.40.10:FF:001829">
    <property type="entry name" value="Pentatricopeptide repeat-containing protein At5g39980, chloroplastic"/>
    <property type="match status" value="1"/>
</dbReference>
<dbReference type="Gene3D" id="1.25.40.10">
    <property type="entry name" value="Tetratricopeptide repeat domain"/>
    <property type="match status" value="4"/>
</dbReference>
<evidence type="ECO:0000256" key="4">
    <source>
        <dbReference type="ARBA" id="ARBA00022737"/>
    </source>
</evidence>
<dbReference type="GO" id="GO:0015020">
    <property type="term" value="F:glucuronosyltransferase activity"/>
    <property type="evidence" value="ECO:0007669"/>
    <property type="project" value="InterPro"/>
</dbReference>
<dbReference type="FunFam" id="1.25.40.10:FF:001299">
    <property type="entry name" value="Pentatricopeptide repeat-containing protein At5g39980, chloroplastic"/>
    <property type="match status" value="1"/>
</dbReference>
<keyword evidence="9" id="KW-1185">Reference proteome</keyword>
<evidence type="ECO:0000256" key="3">
    <source>
        <dbReference type="ARBA" id="ARBA00022679"/>
    </source>
</evidence>